<name>A0A9P4IH77_9PEZI</name>
<proteinExistence type="predicted"/>
<evidence type="ECO:0000313" key="1">
    <source>
        <dbReference type="EMBL" id="KAF2099124.1"/>
    </source>
</evidence>
<keyword evidence="2" id="KW-1185">Reference proteome</keyword>
<sequence>MTNIALAPRGDVIFVLENDKNKDKVRMHVSSHTLSMASPVLKRMFNGSFAEGAGLSEDNPKEIPLPDDDCDSITLLCRLTHLQGNMVDRELPLSGLLTFAKVVDKYNCIPSVEVALHLWFQFHMRCSPALNELWMLAEASYLANSADIFRAATSGVAVTGDAADMDNWTIAEKSVIPFSAILQLSQQHKKAVSRIRQLIETAINTCCGNYTLNDHSKICTVVRLNLPLCLRCFQTAGVWPVSNLPESVDACLTKISNLSEARFDYGGDFCHGSCSPYPKSIVDFKKEAPSVRDICSGLCLDCVRSGKTACDENCRVPHT</sequence>
<evidence type="ECO:0000313" key="2">
    <source>
        <dbReference type="Proteomes" id="UP000799772"/>
    </source>
</evidence>
<dbReference type="Proteomes" id="UP000799772">
    <property type="component" value="Unassembled WGS sequence"/>
</dbReference>
<reference evidence="1" key="1">
    <citation type="journal article" date="2020" name="Stud. Mycol.">
        <title>101 Dothideomycetes genomes: a test case for predicting lifestyles and emergence of pathogens.</title>
        <authorList>
            <person name="Haridas S."/>
            <person name="Albert R."/>
            <person name="Binder M."/>
            <person name="Bloem J."/>
            <person name="Labutti K."/>
            <person name="Salamov A."/>
            <person name="Andreopoulos B."/>
            <person name="Baker S."/>
            <person name="Barry K."/>
            <person name="Bills G."/>
            <person name="Bluhm B."/>
            <person name="Cannon C."/>
            <person name="Castanera R."/>
            <person name="Culley D."/>
            <person name="Daum C."/>
            <person name="Ezra D."/>
            <person name="Gonzalez J."/>
            <person name="Henrissat B."/>
            <person name="Kuo A."/>
            <person name="Liang C."/>
            <person name="Lipzen A."/>
            <person name="Lutzoni F."/>
            <person name="Magnuson J."/>
            <person name="Mondo S."/>
            <person name="Nolan M."/>
            <person name="Ohm R."/>
            <person name="Pangilinan J."/>
            <person name="Park H.-J."/>
            <person name="Ramirez L."/>
            <person name="Alfaro M."/>
            <person name="Sun H."/>
            <person name="Tritt A."/>
            <person name="Yoshinaga Y."/>
            <person name="Zwiers L.-H."/>
            <person name="Turgeon B."/>
            <person name="Goodwin S."/>
            <person name="Spatafora J."/>
            <person name="Crous P."/>
            <person name="Grigoriev I."/>
        </authorList>
    </citation>
    <scope>NUCLEOTIDE SEQUENCE</scope>
    <source>
        <strain evidence="1">CBS 133067</strain>
    </source>
</reference>
<protein>
    <recommendedName>
        <fullName evidence="3">BTB domain-containing protein</fullName>
    </recommendedName>
</protein>
<dbReference type="AlphaFoldDB" id="A0A9P4IH77"/>
<dbReference type="Gene3D" id="3.30.710.10">
    <property type="entry name" value="Potassium Channel Kv1.1, Chain A"/>
    <property type="match status" value="1"/>
</dbReference>
<gene>
    <name evidence="1" type="ORF">NA57DRAFT_76357</name>
</gene>
<dbReference type="OrthoDB" id="5275938at2759"/>
<evidence type="ECO:0008006" key="3">
    <source>
        <dbReference type="Google" id="ProtNLM"/>
    </source>
</evidence>
<organism evidence="1 2">
    <name type="scientific">Rhizodiscina lignyota</name>
    <dbReference type="NCBI Taxonomy" id="1504668"/>
    <lineage>
        <taxon>Eukaryota</taxon>
        <taxon>Fungi</taxon>
        <taxon>Dikarya</taxon>
        <taxon>Ascomycota</taxon>
        <taxon>Pezizomycotina</taxon>
        <taxon>Dothideomycetes</taxon>
        <taxon>Pleosporomycetidae</taxon>
        <taxon>Aulographales</taxon>
        <taxon>Rhizodiscinaceae</taxon>
        <taxon>Rhizodiscina</taxon>
    </lineage>
</organism>
<accession>A0A9P4IH77</accession>
<dbReference type="EMBL" id="ML978126">
    <property type="protein sequence ID" value="KAF2099124.1"/>
    <property type="molecule type" value="Genomic_DNA"/>
</dbReference>
<comment type="caution">
    <text evidence="1">The sequence shown here is derived from an EMBL/GenBank/DDBJ whole genome shotgun (WGS) entry which is preliminary data.</text>
</comment>
<dbReference type="InterPro" id="IPR011333">
    <property type="entry name" value="SKP1/BTB/POZ_sf"/>
</dbReference>